<dbReference type="Pfam" id="PF08240">
    <property type="entry name" value="ADH_N"/>
    <property type="match status" value="1"/>
</dbReference>
<dbReference type="NCBIfam" id="TIGR02823">
    <property type="entry name" value="oxido_YhdH"/>
    <property type="match status" value="1"/>
</dbReference>
<evidence type="ECO:0000313" key="3">
    <source>
        <dbReference type="Proteomes" id="UP000596387"/>
    </source>
</evidence>
<reference evidence="2 3" key="1">
    <citation type="submission" date="2019-12" db="EMBL/GenBank/DDBJ databases">
        <title>Complete Genome Sequence of a Quorum-Sensing Bacterium,Rhodobacteraceae bacterium C31, Isolated from a marine microalgae symbiotic bacteria.</title>
        <authorList>
            <person name="Zhang Y."/>
        </authorList>
    </citation>
    <scope>NUCLEOTIDE SEQUENCE [LARGE SCALE GENOMIC DNA]</scope>
    <source>
        <strain evidence="2 3">C31</strain>
    </source>
</reference>
<evidence type="ECO:0000259" key="1">
    <source>
        <dbReference type="SMART" id="SM00829"/>
    </source>
</evidence>
<dbReference type="EC" id="1.3.1.95" evidence="2"/>
<name>A0ABX7FAK3_9RHOB</name>
<dbReference type="InterPro" id="IPR036291">
    <property type="entry name" value="NAD(P)-bd_dom_sf"/>
</dbReference>
<proteinExistence type="predicted"/>
<dbReference type="Gene3D" id="3.90.180.10">
    <property type="entry name" value="Medium-chain alcohol dehydrogenases, catalytic domain"/>
    <property type="match status" value="1"/>
</dbReference>
<protein>
    <submittedName>
        <fullName evidence="2">Acryloyl-CoA reductase</fullName>
        <ecNumber evidence="2">1.3.1.95</ecNumber>
    </submittedName>
</protein>
<dbReference type="InterPro" id="IPR051397">
    <property type="entry name" value="Zn-ADH-like_protein"/>
</dbReference>
<dbReference type="PANTHER" id="PTHR43677:SF1">
    <property type="entry name" value="ACRYLYL-COA REDUCTASE ACUI-RELATED"/>
    <property type="match status" value="1"/>
</dbReference>
<dbReference type="InterPro" id="IPR020843">
    <property type="entry name" value="ER"/>
</dbReference>
<dbReference type="InterPro" id="IPR013149">
    <property type="entry name" value="ADH-like_C"/>
</dbReference>
<evidence type="ECO:0000313" key="2">
    <source>
        <dbReference type="EMBL" id="QRF66832.1"/>
    </source>
</evidence>
<dbReference type="Pfam" id="PF00107">
    <property type="entry name" value="ADH_zinc_N"/>
    <property type="match status" value="1"/>
</dbReference>
<dbReference type="InterPro" id="IPR014188">
    <property type="entry name" value="Acrylyl-CoA_reductase_AcuI"/>
</dbReference>
<keyword evidence="3" id="KW-1185">Reference proteome</keyword>
<accession>A0ABX7FAK3</accession>
<dbReference type="GO" id="GO:0043958">
    <property type="term" value="F:acryloyl-CoA reductase (NADH) activity"/>
    <property type="evidence" value="ECO:0007669"/>
    <property type="project" value="UniProtKB-EC"/>
</dbReference>
<dbReference type="EMBL" id="CP047166">
    <property type="protein sequence ID" value="QRF66832.1"/>
    <property type="molecule type" value="Genomic_DNA"/>
</dbReference>
<sequence length="332" mass="34551">MTFNALVVDKDADSGKTTAAVQALAETDLPDGEVTVAVDYSTVNYKDGLCIGPGGGLVRRYPHVPGIDFAGTVEASDDARYKPGDKVVLTGWRVGEAHWGGYAQKARVRADWLVPLPEGLDTRAAMAVGTAGLTAMLAVMALQDHGLTPDKGPVLVTGAAGGVGSVAVATLANLGFEVAAVTGRPEQEGYLRDLGATTIVPRDDLTEVTRKPLESEQWAGCVDAVAGAMLGRVLKQIKYGGSVAAIGLAGGAAIEGALITPFILRGVNLLGIDSVMQPYDARRRAWARIASDLPMDKLEAMVQPATLSDLPRLGAEILKGQVKGRIVVDVNA</sequence>
<dbReference type="CDD" id="cd08288">
    <property type="entry name" value="MDR_yhdh"/>
    <property type="match status" value="1"/>
</dbReference>
<gene>
    <name evidence="2" type="ORF">GQA70_11220</name>
</gene>
<dbReference type="SMART" id="SM00829">
    <property type="entry name" value="PKS_ER"/>
    <property type="match status" value="1"/>
</dbReference>
<dbReference type="RefSeq" id="WP_023849435.1">
    <property type="nucleotide sequence ID" value="NZ_CP047166.1"/>
</dbReference>
<dbReference type="Gene3D" id="3.40.50.720">
    <property type="entry name" value="NAD(P)-binding Rossmann-like Domain"/>
    <property type="match status" value="1"/>
</dbReference>
<dbReference type="InterPro" id="IPR011032">
    <property type="entry name" value="GroES-like_sf"/>
</dbReference>
<organism evidence="2 3">
    <name type="scientific">Ponticoccus alexandrii</name>
    <dbReference type="NCBI Taxonomy" id="1943633"/>
    <lineage>
        <taxon>Bacteria</taxon>
        <taxon>Pseudomonadati</taxon>
        <taxon>Pseudomonadota</taxon>
        <taxon>Alphaproteobacteria</taxon>
        <taxon>Rhodobacterales</taxon>
        <taxon>Roseobacteraceae</taxon>
        <taxon>Ponticoccus</taxon>
    </lineage>
</organism>
<keyword evidence="2" id="KW-0560">Oxidoreductase</keyword>
<feature type="domain" description="Enoyl reductase (ER)" evidence="1">
    <location>
        <begin position="16"/>
        <end position="328"/>
    </location>
</feature>
<dbReference type="Proteomes" id="UP000596387">
    <property type="component" value="Chromosome"/>
</dbReference>
<dbReference type="SUPFAM" id="SSF50129">
    <property type="entry name" value="GroES-like"/>
    <property type="match status" value="1"/>
</dbReference>
<dbReference type="SUPFAM" id="SSF51735">
    <property type="entry name" value="NAD(P)-binding Rossmann-fold domains"/>
    <property type="match status" value="1"/>
</dbReference>
<dbReference type="InterPro" id="IPR013154">
    <property type="entry name" value="ADH-like_N"/>
</dbReference>
<dbReference type="PANTHER" id="PTHR43677">
    <property type="entry name" value="SHORT-CHAIN DEHYDROGENASE/REDUCTASE"/>
    <property type="match status" value="1"/>
</dbReference>